<proteinExistence type="predicted"/>
<feature type="non-terminal residue" evidence="1">
    <location>
        <position position="150"/>
    </location>
</feature>
<organism evidence="1">
    <name type="scientific">mine drainage metagenome</name>
    <dbReference type="NCBI Taxonomy" id="410659"/>
    <lineage>
        <taxon>unclassified sequences</taxon>
        <taxon>metagenomes</taxon>
        <taxon>ecological metagenomes</taxon>
    </lineage>
</organism>
<dbReference type="EMBL" id="AUZY01002236">
    <property type="protein sequence ID" value="EQD72679.1"/>
    <property type="molecule type" value="Genomic_DNA"/>
</dbReference>
<name>T1CUP6_9ZZZZ</name>
<protein>
    <submittedName>
        <fullName evidence="1">Transposase</fullName>
    </submittedName>
</protein>
<evidence type="ECO:0000313" key="1">
    <source>
        <dbReference type="EMBL" id="EQD72679.1"/>
    </source>
</evidence>
<reference evidence="1" key="2">
    <citation type="journal article" date="2014" name="ISME J.">
        <title>Microbial stratification in low pH oxic and suboxic macroscopic growths along an acid mine drainage.</title>
        <authorList>
            <person name="Mendez-Garcia C."/>
            <person name="Mesa V."/>
            <person name="Sprenger R.R."/>
            <person name="Richter M."/>
            <person name="Diez M.S."/>
            <person name="Solano J."/>
            <person name="Bargiela R."/>
            <person name="Golyshina O.V."/>
            <person name="Manteca A."/>
            <person name="Ramos J.L."/>
            <person name="Gallego J.R."/>
            <person name="Llorente I."/>
            <person name="Martins Dos Santos V.A."/>
            <person name="Jensen O.N."/>
            <person name="Pelaez A.I."/>
            <person name="Sanchez J."/>
            <person name="Ferrer M."/>
        </authorList>
    </citation>
    <scope>NUCLEOTIDE SEQUENCE</scope>
</reference>
<sequence>MATRRSYLEAGKKRAPKGKFAIPDGWVARGFSFEVEWPEDHEVASSIRSQFGGRRYAFNWALGQAKADMDARKIVPAHESVPWNLYSLRKLWNAEKAAIAPWWAENSKEAYSTGIADLSRSMPGGRCLDHGWLRGGGCSTGHSSGRSKQE</sequence>
<reference evidence="1" key="1">
    <citation type="submission" date="2013-08" db="EMBL/GenBank/DDBJ databases">
        <authorList>
            <person name="Mendez C."/>
            <person name="Richter M."/>
            <person name="Ferrer M."/>
            <person name="Sanchez J."/>
        </authorList>
    </citation>
    <scope>NUCLEOTIDE SEQUENCE</scope>
</reference>
<dbReference type="AlphaFoldDB" id="T1CUP6"/>
<comment type="caution">
    <text evidence="1">The sequence shown here is derived from an EMBL/GenBank/DDBJ whole genome shotgun (WGS) entry which is preliminary data.</text>
</comment>
<accession>T1CUP6</accession>
<gene>
    <name evidence="1" type="ORF">B1B_03624</name>
</gene>